<sequence>MRPRLLAVIAGLTLLTSCSSYKKPEPAFHEELVQPYTLAASDEVRIIVFGQADLSNTYKIDQGGSLAFPLIGQINATGKTPKQLASMIRARLKNGFIRDPDVSVEVAVYRPIFIMGEVRNAGQYAYLPGMTVQNAVATAGGFTARARQQDVDLTRQIGGEIASGPAPITTPVRPGDTLYVHERLF</sequence>
<accession>A0A1I4BQH7</accession>
<feature type="domain" description="Soluble ligand binding" evidence="3">
    <location>
        <begin position="112"/>
        <end position="160"/>
    </location>
</feature>
<dbReference type="Proteomes" id="UP000199598">
    <property type="component" value="Unassembled WGS sequence"/>
</dbReference>
<evidence type="ECO:0000313" key="4">
    <source>
        <dbReference type="EMBL" id="SFK70955.1"/>
    </source>
</evidence>
<dbReference type="RefSeq" id="WP_093520878.1">
    <property type="nucleotide sequence ID" value="NZ_FOSK01000008.1"/>
</dbReference>
<reference evidence="4 5" key="1">
    <citation type="submission" date="2016-10" db="EMBL/GenBank/DDBJ databases">
        <authorList>
            <person name="Varghese N."/>
            <person name="Submissions S."/>
        </authorList>
    </citation>
    <scope>NUCLEOTIDE SEQUENCE [LARGE SCALE GENOMIC DNA]</scope>
    <source>
        <strain evidence="4 5">DSM 16392</strain>
    </source>
</reference>
<dbReference type="PROSITE" id="PS51257">
    <property type="entry name" value="PROKAR_LIPOPROTEIN"/>
    <property type="match status" value="1"/>
</dbReference>
<dbReference type="InterPro" id="IPR049712">
    <property type="entry name" value="Poly_export"/>
</dbReference>
<organism evidence="4 5">
    <name type="scientific">Pseudovibrio ascidiaceicola</name>
    <dbReference type="NCBI Taxonomy" id="285279"/>
    <lineage>
        <taxon>Bacteria</taxon>
        <taxon>Pseudomonadati</taxon>
        <taxon>Pseudomonadota</taxon>
        <taxon>Alphaproteobacteria</taxon>
        <taxon>Hyphomicrobiales</taxon>
        <taxon>Stappiaceae</taxon>
        <taxon>Pseudovibrio</taxon>
    </lineage>
</organism>
<feature type="domain" description="Polysaccharide export protein N-terminal" evidence="2">
    <location>
        <begin position="34"/>
        <end position="106"/>
    </location>
</feature>
<keyword evidence="1" id="KW-0732">Signal</keyword>
<comment type="caution">
    <text evidence="4">The sequence shown here is derived from an EMBL/GenBank/DDBJ whole genome shotgun (WGS) entry which is preliminary data.</text>
</comment>
<dbReference type="PANTHER" id="PTHR33619">
    <property type="entry name" value="POLYSACCHARIDE EXPORT PROTEIN GFCE-RELATED"/>
    <property type="match status" value="1"/>
</dbReference>
<proteinExistence type="predicted"/>
<dbReference type="InterPro" id="IPR019554">
    <property type="entry name" value="Soluble_ligand-bd"/>
</dbReference>
<keyword evidence="5" id="KW-1185">Reference proteome</keyword>
<evidence type="ECO:0000313" key="5">
    <source>
        <dbReference type="Proteomes" id="UP000199598"/>
    </source>
</evidence>
<dbReference type="EMBL" id="FOSK01000008">
    <property type="protein sequence ID" value="SFK70955.1"/>
    <property type="molecule type" value="Genomic_DNA"/>
</dbReference>
<protein>
    <submittedName>
        <fullName evidence="4">Polysaccharide export outer membrane protein</fullName>
    </submittedName>
</protein>
<name>A0A1I4BQH7_9HYPH</name>
<dbReference type="PANTHER" id="PTHR33619:SF3">
    <property type="entry name" value="POLYSACCHARIDE EXPORT PROTEIN GFCE-RELATED"/>
    <property type="match status" value="1"/>
</dbReference>
<dbReference type="Pfam" id="PF02563">
    <property type="entry name" value="Poly_export"/>
    <property type="match status" value="1"/>
</dbReference>
<gene>
    <name evidence="4" type="ORF">SAMN04488518_10893</name>
</gene>
<dbReference type="Gene3D" id="3.30.1950.10">
    <property type="entry name" value="wza like domain"/>
    <property type="match status" value="1"/>
</dbReference>
<dbReference type="InterPro" id="IPR003715">
    <property type="entry name" value="Poly_export_N"/>
</dbReference>
<evidence type="ECO:0000259" key="2">
    <source>
        <dbReference type="Pfam" id="PF02563"/>
    </source>
</evidence>
<evidence type="ECO:0000256" key="1">
    <source>
        <dbReference type="ARBA" id="ARBA00022729"/>
    </source>
</evidence>
<evidence type="ECO:0000259" key="3">
    <source>
        <dbReference type="Pfam" id="PF10531"/>
    </source>
</evidence>
<dbReference type="Pfam" id="PF10531">
    <property type="entry name" value="SLBB"/>
    <property type="match status" value="1"/>
</dbReference>